<dbReference type="EMBL" id="UYRX01000693">
    <property type="protein sequence ID" value="VDK85424.1"/>
    <property type="molecule type" value="Genomic_DNA"/>
</dbReference>
<feature type="domain" description="C2" evidence="3">
    <location>
        <begin position="253"/>
        <end position="375"/>
    </location>
</feature>
<dbReference type="AlphaFoldDB" id="A0A3P6V5G9"/>
<organism evidence="4 5">
    <name type="scientific">Litomosoides sigmodontis</name>
    <name type="common">Filarial nematode worm</name>
    <dbReference type="NCBI Taxonomy" id="42156"/>
    <lineage>
        <taxon>Eukaryota</taxon>
        <taxon>Metazoa</taxon>
        <taxon>Ecdysozoa</taxon>
        <taxon>Nematoda</taxon>
        <taxon>Chromadorea</taxon>
        <taxon>Rhabditida</taxon>
        <taxon>Spirurina</taxon>
        <taxon>Spiruromorpha</taxon>
        <taxon>Filarioidea</taxon>
        <taxon>Onchocercidae</taxon>
        <taxon>Litomosoides</taxon>
    </lineage>
</organism>
<evidence type="ECO:0000313" key="5">
    <source>
        <dbReference type="Proteomes" id="UP000277928"/>
    </source>
</evidence>
<keyword evidence="1" id="KW-0175">Coiled coil</keyword>
<dbReference type="InterPro" id="IPR035892">
    <property type="entry name" value="C2_domain_sf"/>
</dbReference>
<name>A0A3P6V5G9_LITSI</name>
<dbReference type="SMART" id="SM00239">
    <property type="entry name" value="C2"/>
    <property type="match status" value="1"/>
</dbReference>
<evidence type="ECO:0000256" key="1">
    <source>
        <dbReference type="SAM" id="Coils"/>
    </source>
</evidence>
<dbReference type="GO" id="GO:0005814">
    <property type="term" value="C:centriole"/>
    <property type="evidence" value="ECO:0007669"/>
    <property type="project" value="TreeGrafter"/>
</dbReference>
<dbReference type="PANTHER" id="PTHR21254">
    <property type="entry name" value="C2 DOMAIN-CONTAINING PROTEIN 3"/>
    <property type="match status" value="1"/>
</dbReference>
<dbReference type="Pfam" id="PF00168">
    <property type="entry name" value="C2"/>
    <property type="match status" value="1"/>
</dbReference>
<dbReference type="GO" id="GO:0060271">
    <property type="term" value="P:cilium assembly"/>
    <property type="evidence" value="ECO:0007669"/>
    <property type="project" value="TreeGrafter"/>
</dbReference>
<dbReference type="GO" id="GO:0071539">
    <property type="term" value="P:protein localization to centrosome"/>
    <property type="evidence" value="ECO:0007669"/>
    <property type="project" value="TreeGrafter"/>
</dbReference>
<dbReference type="PANTHER" id="PTHR21254:SF1">
    <property type="entry name" value="C2 DOMAIN-CONTAINING PROTEIN 3"/>
    <property type="match status" value="1"/>
</dbReference>
<evidence type="ECO:0000256" key="2">
    <source>
        <dbReference type="SAM" id="MobiDB-lite"/>
    </source>
</evidence>
<sequence length="455" mass="51414">MTRYDETPQYVRDSSYQEFQNVNASRILRDITFVRLNLEDICMDEEDEFIMEVIRKRSLFGFILEYQFPSVDSASTSLKARVRIHAKYFTGNVIHFRHKRVVRIRMVPELVNLWKRASLLLSVHAKLNTLGKYSSKKLGSCEVPLEELVVPPFIICRDFLFTGPGFSASALIKIDLGSYVRLLMERLEWMRSGSLPRGGSATRARSRSSSRKGSVYGSSRPTSPLPQRLLRPFPPPLDLGSSPRNTPLSSPQQISTPRPAIRELCPTSPSYRIKLTVYSARRLPVSFNSRGDAVAPSTYLTVIGEDGRTLSSPVRAGTLHPEWNWTEIFNVSRSRQNLVVKLWKRCVVGSDKVIGFISLQLPPTDTGKSEYEMSDLSISDQAPLITLSLSCETLPPVGSCMDAPLLVPLSPPVPLRPFVSEISPRLQKMTSEEIFEKLRKNISELERMMARLKYS</sequence>
<dbReference type="InterPro" id="IPR000008">
    <property type="entry name" value="C2_dom"/>
</dbReference>
<feature type="compositionally biased region" description="Low complexity" evidence="2">
    <location>
        <begin position="211"/>
        <end position="231"/>
    </location>
</feature>
<dbReference type="SUPFAM" id="SSF49562">
    <property type="entry name" value="C2 domain (Calcium/lipid-binding domain, CaLB)"/>
    <property type="match status" value="1"/>
</dbReference>
<dbReference type="GO" id="GO:0061511">
    <property type="term" value="P:centriole elongation"/>
    <property type="evidence" value="ECO:0007669"/>
    <property type="project" value="TreeGrafter"/>
</dbReference>
<keyword evidence="5" id="KW-1185">Reference proteome</keyword>
<dbReference type="CDD" id="cd00030">
    <property type="entry name" value="C2"/>
    <property type="match status" value="1"/>
</dbReference>
<evidence type="ECO:0000259" key="3">
    <source>
        <dbReference type="PROSITE" id="PS50004"/>
    </source>
</evidence>
<dbReference type="OMA" id="PPFIICR"/>
<feature type="region of interest" description="Disordered" evidence="2">
    <location>
        <begin position="194"/>
        <end position="262"/>
    </location>
</feature>
<evidence type="ECO:0000313" key="4">
    <source>
        <dbReference type="EMBL" id="VDK85424.1"/>
    </source>
</evidence>
<dbReference type="GO" id="GO:0034451">
    <property type="term" value="C:centriolar satellite"/>
    <property type="evidence" value="ECO:0007669"/>
    <property type="project" value="TreeGrafter"/>
</dbReference>
<feature type="compositionally biased region" description="Polar residues" evidence="2">
    <location>
        <begin position="242"/>
        <end position="256"/>
    </location>
</feature>
<dbReference type="Proteomes" id="UP000277928">
    <property type="component" value="Unassembled WGS sequence"/>
</dbReference>
<reference evidence="4 5" key="1">
    <citation type="submission" date="2018-08" db="EMBL/GenBank/DDBJ databases">
        <authorList>
            <person name="Laetsch R D."/>
            <person name="Stevens L."/>
            <person name="Kumar S."/>
            <person name="Blaxter L. M."/>
        </authorList>
    </citation>
    <scope>NUCLEOTIDE SEQUENCE [LARGE SCALE GENOMIC DNA]</scope>
</reference>
<gene>
    <name evidence="4" type="ORF">NLS_LOCUS7120</name>
</gene>
<dbReference type="Gene3D" id="2.60.40.150">
    <property type="entry name" value="C2 domain"/>
    <property type="match status" value="1"/>
</dbReference>
<dbReference type="OrthoDB" id="5865320at2759"/>
<dbReference type="STRING" id="42156.A0A3P6V5G9"/>
<protein>
    <recommendedName>
        <fullName evidence="3">C2 domain-containing protein</fullName>
    </recommendedName>
</protein>
<proteinExistence type="predicted"/>
<accession>A0A3P6V5G9</accession>
<dbReference type="PROSITE" id="PS50004">
    <property type="entry name" value="C2"/>
    <property type="match status" value="1"/>
</dbReference>
<feature type="coiled-coil region" evidence="1">
    <location>
        <begin position="428"/>
        <end position="455"/>
    </location>
</feature>